<dbReference type="Proteomes" id="UP000887574">
    <property type="component" value="Unplaced"/>
</dbReference>
<dbReference type="AlphaFoldDB" id="A0A915CSZ3"/>
<evidence type="ECO:0000313" key="2">
    <source>
        <dbReference type="WBParaSite" id="jg12309"/>
    </source>
</evidence>
<evidence type="ECO:0000313" key="1">
    <source>
        <dbReference type="Proteomes" id="UP000887574"/>
    </source>
</evidence>
<accession>A0A915CSZ3</accession>
<sequence>MLENRLDSAELIGSQLKTAFRNIRLWTTHVKAATGEEVPQTILVTSRQQYACQMMLLCSATSTNSIK</sequence>
<reference evidence="2" key="1">
    <citation type="submission" date="2022-11" db="UniProtKB">
        <authorList>
            <consortium name="WormBaseParasite"/>
        </authorList>
    </citation>
    <scope>IDENTIFICATION</scope>
</reference>
<proteinExistence type="predicted"/>
<protein>
    <submittedName>
        <fullName evidence="2">Uncharacterized protein</fullName>
    </submittedName>
</protein>
<organism evidence="1 2">
    <name type="scientific">Ditylenchus dipsaci</name>
    <dbReference type="NCBI Taxonomy" id="166011"/>
    <lineage>
        <taxon>Eukaryota</taxon>
        <taxon>Metazoa</taxon>
        <taxon>Ecdysozoa</taxon>
        <taxon>Nematoda</taxon>
        <taxon>Chromadorea</taxon>
        <taxon>Rhabditida</taxon>
        <taxon>Tylenchina</taxon>
        <taxon>Tylenchomorpha</taxon>
        <taxon>Sphaerularioidea</taxon>
        <taxon>Anguinidae</taxon>
        <taxon>Anguininae</taxon>
        <taxon>Ditylenchus</taxon>
    </lineage>
</organism>
<dbReference type="Gene3D" id="3.30.720.150">
    <property type="match status" value="1"/>
</dbReference>
<keyword evidence="1" id="KW-1185">Reference proteome</keyword>
<name>A0A915CSZ3_9BILA</name>
<dbReference type="WBParaSite" id="jg12309">
    <property type="protein sequence ID" value="jg12309"/>
    <property type="gene ID" value="jg12309"/>
</dbReference>